<dbReference type="Proteomes" id="UP000618795">
    <property type="component" value="Unassembled WGS sequence"/>
</dbReference>
<accession>A0A918I5P1</accession>
<feature type="transmembrane region" description="Helical" evidence="9">
    <location>
        <begin position="142"/>
        <end position="163"/>
    </location>
</feature>
<evidence type="ECO:0000259" key="10">
    <source>
        <dbReference type="PROSITE" id="PS50850"/>
    </source>
</evidence>
<dbReference type="PANTHER" id="PTHR42718">
    <property type="entry name" value="MAJOR FACILITATOR SUPERFAMILY MULTIDRUG TRANSPORTER MFSC"/>
    <property type="match status" value="1"/>
</dbReference>
<keyword evidence="2" id="KW-0813">Transport</keyword>
<comment type="subcellular location">
    <subcellularLocation>
        <location evidence="1">Cell membrane</location>
        <topology evidence="1">Multi-pass membrane protein</topology>
    </subcellularLocation>
</comment>
<reference evidence="11" key="1">
    <citation type="journal article" date="2014" name="Int. J. Syst. Evol. Microbiol.">
        <title>Complete genome sequence of Corynebacterium casei LMG S-19264T (=DSM 44701T), isolated from a smear-ripened cheese.</title>
        <authorList>
            <consortium name="US DOE Joint Genome Institute (JGI-PGF)"/>
            <person name="Walter F."/>
            <person name="Albersmeier A."/>
            <person name="Kalinowski J."/>
            <person name="Ruckert C."/>
        </authorList>
    </citation>
    <scope>NUCLEOTIDE SEQUENCE</scope>
    <source>
        <strain evidence="11">JCM 4369</strain>
    </source>
</reference>
<dbReference type="InterPro" id="IPR011701">
    <property type="entry name" value="MFS"/>
</dbReference>
<dbReference type="EMBL" id="BMTD01000001">
    <property type="protein sequence ID" value="GGU76378.1"/>
    <property type="molecule type" value="Genomic_DNA"/>
</dbReference>
<protein>
    <submittedName>
        <fullName evidence="11">MFS transporter</fullName>
    </submittedName>
</protein>
<feature type="transmembrane region" description="Helical" evidence="9">
    <location>
        <begin position="439"/>
        <end position="461"/>
    </location>
</feature>
<dbReference type="GO" id="GO:0022857">
    <property type="term" value="F:transmembrane transporter activity"/>
    <property type="evidence" value="ECO:0007669"/>
    <property type="project" value="InterPro"/>
</dbReference>
<evidence type="ECO:0000256" key="6">
    <source>
        <dbReference type="ARBA" id="ARBA00023136"/>
    </source>
</evidence>
<reference evidence="11" key="2">
    <citation type="submission" date="2020-09" db="EMBL/GenBank/DDBJ databases">
        <authorList>
            <person name="Sun Q."/>
            <person name="Ohkuma M."/>
        </authorList>
    </citation>
    <scope>NUCLEOTIDE SEQUENCE</scope>
    <source>
        <strain evidence="11">JCM 4369</strain>
    </source>
</reference>
<keyword evidence="7" id="KW-0046">Antibiotic resistance</keyword>
<organism evidence="11 12">
    <name type="scientific">Streptomyces filipinensis</name>
    <dbReference type="NCBI Taxonomy" id="66887"/>
    <lineage>
        <taxon>Bacteria</taxon>
        <taxon>Bacillati</taxon>
        <taxon>Actinomycetota</taxon>
        <taxon>Actinomycetes</taxon>
        <taxon>Kitasatosporales</taxon>
        <taxon>Streptomycetaceae</taxon>
        <taxon>Streptomyces</taxon>
    </lineage>
</organism>
<comment type="caution">
    <text evidence="11">The sequence shown here is derived from an EMBL/GenBank/DDBJ whole genome shotgun (WGS) entry which is preliminary data.</text>
</comment>
<evidence type="ECO:0000256" key="4">
    <source>
        <dbReference type="ARBA" id="ARBA00022692"/>
    </source>
</evidence>
<keyword evidence="12" id="KW-1185">Reference proteome</keyword>
<evidence type="ECO:0000256" key="7">
    <source>
        <dbReference type="ARBA" id="ARBA00023251"/>
    </source>
</evidence>
<dbReference type="GO" id="GO:0005886">
    <property type="term" value="C:plasma membrane"/>
    <property type="evidence" value="ECO:0007669"/>
    <property type="project" value="UniProtKB-SubCell"/>
</dbReference>
<feature type="transmembrane region" description="Helical" evidence="9">
    <location>
        <begin position="52"/>
        <end position="70"/>
    </location>
</feature>
<dbReference type="PROSITE" id="PS50850">
    <property type="entry name" value="MFS"/>
    <property type="match status" value="1"/>
</dbReference>
<feature type="transmembrane region" description="Helical" evidence="9">
    <location>
        <begin position="365"/>
        <end position="388"/>
    </location>
</feature>
<dbReference type="GO" id="GO:0046677">
    <property type="term" value="P:response to antibiotic"/>
    <property type="evidence" value="ECO:0007669"/>
    <property type="project" value="UniProtKB-KW"/>
</dbReference>
<proteinExistence type="predicted"/>
<feature type="domain" description="Major facilitator superfamily (MFS) profile" evidence="10">
    <location>
        <begin position="16"/>
        <end position="465"/>
    </location>
</feature>
<feature type="transmembrane region" description="Helical" evidence="9">
    <location>
        <begin position="82"/>
        <end position="100"/>
    </location>
</feature>
<evidence type="ECO:0000313" key="11">
    <source>
        <dbReference type="EMBL" id="GGU76378.1"/>
    </source>
</evidence>
<feature type="transmembrane region" description="Helical" evidence="9">
    <location>
        <begin position="273"/>
        <end position="296"/>
    </location>
</feature>
<feature type="transmembrane region" description="Helical" evidence="9">
    <location>
        <begin position="203"/>
        <end position="223"/>
    </location>
</feature>
<feature type="region of interest" description="Disordered" evidence="8">
    <location>
        <begin position="464"/>
        <end position="503"/>
    </location>
</feature>
<feature type="transmembrane region" description="Helical" evidence="9">
    <location>
        <begin position="169"/>
        <end position="191"/>
    </location>
</feature>
<gene>
    <name evidence="11" type="ORF">GCM10010260_05740</name>
</gene>
<evidence type="ECO:0000313" key="12">
    <source>
        <dbReference type="Proteomes" id="UP000618795"/>
    </source>
</evidence>
<feature type="transmembrane region" description="Helical" evidence="9">
    <location>
        <begin position="337"/>
        <end position="353"/>
    </location>
</feature>
<dbReference type="CDD" id="cd17321">
    <property type="entry name" value="MFS_MMR_MDR_like"/>
    <property type="match status" value="1"/>
</dbReference>
<dbReference type="SUPFAM" id="SSF103473">
    <property type="entry name" value="MFS general substrate transporter"/>
    <property type="match status" value="1"/>
</dbReference>
<name>A0A918I5P1_9ACTN</name>
<feature type="transmembrane region" description="Helical" evidence="9">
    <location>
        <begin position="235"/>
        <end position="252"/>
    </location>
</feature>
<keyword evidence="4 9" id="KW-0812">Transmembrane</keyword>
<feature type="transmembrane region" description="Helical" evidence="9">
    <location>
        <begin position="302"/>
        <end position="325"/>
    </location>
</feature>
<keyword evidence="5 9" id="KW-1133">Transmembrane helix</keyword>
<evidence type="ECO:0000256" key="1">
    <source>
        <dbReference type="ARBA" id="ARBA00004651"/>
    </source>
</evidence>
<dbReference type="Gene3D" id="1.20.1250.20">
    <property type="entry name" value="MFS general substrate transporter like domains"/>
    <property type="match status" value="1"/>
</dbReference>
<evidence type="ECO:0000256" key="9">
    <source>
        <dbReference type="SAM" id="Phobius"/>
    </source>
</evidence>
<keyword evidence="6 9" id="KW-0472">Membrane</keyword>
<dbReference type="Pfam" id="PF07690">
    <property type="entry name" value="MFS_1"/>
    <property type="match status" value="1"/>
</dbReference>
<evidence type="ECO:0000256" key="2">
    <source>
        <dbReference type="ARBA" id="ARBA00022448"/>
    </source>
</evidence>
<evidence type="ECO:0000256" key="3">
    <source>
        <dbReference type="ARBA" id="ARBA00022475"/>
    </source>
</evidence>
<dbReference type="Gene3D" id="1.20.1720.10">
    <property type="entry name" value="Multidrug resistance protein D"/>
    <property type="match status" value="1"/>
</dbReference>
<sequence>MYRNLGDVLRGRRAALLAAAAVAQFVVALDMAVVNVALPAIRDALGFAPLDLSWVVHVYALTFGGFLLLGGRACDLYGPRRLFVAGLVVFGACSLAGGLAQEPWQLVAARAGQGVGAAATAPAALALLTTTFTDGPARVRALGVWSGMNALGGALGVLAGGVLTQYAGWRWVMLVNLPIVAAALVLVHAAVPSAPRPVRREAPDALGALLATGGTGLLVFGVVRTDVQGWGSRGTLAALGGSALVLAAFVLVESRATSPLLRLGLLRSRWVAGADLLVFLAAAGQFASFYFVSLYLQQVLGLGAAATGAAFLPFCAGSVAATVAATRITATRSPRTALVPGALLAAAGMAWFARISPHGGFLTDVLGPSLLTSVGIGLVFAPAAAAATTGVRPGEAGMASGLLNSARQLGGCIGVATLATVAARRTGASTDPGALSDGYALALAVTAVLFLLAAAVAVFVLPRRPDRRPAPSTGPGTGPGAAPPAVADTPAAPPAKRMEGTPS</sequence>
<dbReference type="RefSeq" id="WP_191870994.1">
    <property type="nucleotide sequence ID" value="NZ_BMTD01000001.1"/>
</dbReference>
<evidence type="ECO:0000256" key="5">
    <source>
        <dbReference type="ARBA" id="ARBA00022989"/>
    </source>
</evidence>
<dbReference type="AlphaFoldDB" id="A0A918I5P1"/>
<dbReference type="InterPro" id="IPR036259">
    <property type="entry name" value="MFS_trans_sf"/>
</dbReference>
<dbReference type="InterPro" id="IPR020846">
    <property type="entry name" value="MFS_dom"/>
</dbReference>
<dbReference type="PANTHER" id="PTHR42718:SF46">
    <property type="entry name" value="BLR6921 PROTEIN"/>
    <property type="match status" value="1"/>
</dbReference>
<evidence type="ECO:0000256" key="8">
    <source>
        <dbReference type="SAM" id="MobiDB-lite"/>
    </source>
</evidence>
<keyword evidence="3" id="KW-1003">Cell membrane</keyword>